<dbReference type="eggNOG" id="COG3795">
    <property type="taxonomic scope" value="Bacteria"/>
</dbReference>
<dbReference type="AlphaFoldDB" id="D3F8T4"/>
<sequence>MQYALLIYNAPGAGPAPDSPEGQAEFAAWMSYSQELVEAGVMRGGEALHPTQAATTVRVRGGELQSADGPFAETKEVLDGFYLIEVPDLDAALAWAAKIPSVTRGSVELRPTVVFDQA</sequence>
<evidence type="ECO:0000256" key="1">
    <source>
        <dbReference type="ARBA" id="ARBA00007689"/>
    </source>
</evidence>
<dbReference type="SUPFAM" id="SSF54909">
    <property type="entry name" value="Dimeric alpha+beta barrel"/>
    <property type="match status" value="1"/>
</dbReference>
<dbReference type="STRING" id="469383.Cwoe_2629"/>
<proteinExistence type="inferred from homology"/>
<dbReference type="Gene3D" id="3.30.70.1060">
    <property type="entry name" value="Dimeric alpha+beta barrel"/>
    <property type="match status" value="1"/>
</dbReference>
<reference evidence="3 4" key="1">
    <citation type="journal article" date="2010" name="Stand. Genomic Sci.">
        <title>Complete genome sequence of Conexibacter woesei type strain (ID131577).</title>
        <authorList>
            <person name="Pukall R."/>
            <person name="Lapidus A."/>
            <person name="Glavina Del Rio T."/>
            <person name="Copeland A."/>
            <person name="Tice H."/>
            <person name="Cheng J.-F."/>
            <person name="Lucas S."/>
            <person name="Chen F."/>
            <person name="Nolan M."/>
            <person name="Bruce D."/>
            <person name="Goodwin L."/>
            <person name="Pitluck S."/>
            <person name="Mavromatis K."/>
            <person name="Ivanova N."/>
            <person name="Ovchinnikova G."/>
            <person name="Pati A."/>
            <person name="Chen A."/>
            <person name="Palaniappan K."/>
            <person name="Land M."/>
            <person name="Hauser L."/>
            <person name="Chang Y.-J."/>
            <person name="Jeffries C.D."/>
            <person name="Chain P."/>
            <person name="Meincke L."/>
            <person name="Sims D."/>
            <person name="Brettin T."/>
            <person name="Detter J.C."/>
            <person name="Rohde M."/>
            <person name="Goeker M."/>
            <person name="Bristow J."/>
            <person name="Eisen J.A."/>
            <person name="Markowitz V."/>
            <person name="Kyrpides N.C."/>
            <person name="Klenk H.-P."/>
            <person name="Hugenholtz P."/>
        </authorList>
    </citation>
    <scope>NUCLEOTIDE SEQUENCE [LARGE SCALE GENOMIC DNA]</scope>
    <source>
        <strain evidence="4">DSM 14684 / CIP 108061 / JCM 11494 / NBRC 100937 / ID131577</strain>
    </source>
</reference>
<feature type="domain" description="YCII-related" evidence="2">
    <location>
        <begin position="1"/>
        <end position="115"/>
    </location>
</feature>
<evidence type="ECO:0000313" key="3">
    <source>
        <dbReference type="EMBL" id="ADB51048.1"/>
    </source>
</evidence>
<comment type="similarity">
    <text evidence="1">Belongs to the YciI family.</text>
</comment>
<keyword evidence="4" id="KW-1185">Reference proteome</keyword>
<name>D3F8T4_CONWI</name>
<dbReference type="Proteomes" id="UP000008229">
    <property type="component" value="Chromosome"/>
</dbReference>
<dbReference type="KEGG" id="cwo:Cwoe_2629"/>
<dbReference type="EMBL" id="CP001854">
    <property type="protein sequence ID" value="ADB51048.1"/>
    <property type="molecule type" value="Genomic_DNA"/>
</dbReference>
<organism evidence="3 4">
    <name type="scientific">Conexibacter woesei (strain DSM 14684 / CCUG 47730 / CIP 108061 / JCM 11494 / NBRC 100937 / ID131577)</name>
    <dbReference type="NCBI Taxonomy" id="469383"/>
    <lineage>
        <taxon>Bacteria</taxon>
        <taxon>Bacillati</taxon>
        <taxon>Actinomycetota</taxon>
        <taxon>Thermoleophilia</taxon>
        <taxon>Solirubrobacterales</taxon>
        <taxon>Conexibacteraceae</taxon>
        <taxon>Conexibacter</taxon>
    </lineage>
</organism>
<dbReference type="HOGENOM" id="CLU_130902_2_2_11"/>
<dbReference type="InterPro" id="IPR011008">
    <property type="entry name" value="Dimeric_a/b-barrel"/>
</dbReference>
<accession>D3F8T4</accession>
<dbReference type="PANTHER" id="PTHR35174:SF3">
    <property type="entry name" value="BLL7171 PROTEIN"/>
    <property type="match status" value="1"/>
</dbReference>
<protein>
    <submittedName>
        <fullName evidence="3">YCII-related protein</fullName>
    </submittedName>
</protein>
<dbReference type="PANTHER" id="PTHR35174">
    <property type="entry name" value="BLL7171 PROTEIN-RELATED"/>
    <property type="match status" value="1"/>
</dbReference>
<dbReference type="RefSeq" id="WP_012934099.1">
    <property type="nucleotide sequence ID" value="NC_013739.1"/>
</dbReference>
<gene>
    <name evidence="3" type="ordered locus">Cwoe_2629</name>
</gene>
<reference evidence="4" key="2">
    <citation type="submission" date="2010-01" db="EMBL/GenBank/DDBJ databases">
        <title>The complete genome of Conexibacter woesei DSM 14684.</title>
        <authorList>
            <consortium name="US DOE Joint Genome Institute (JGI-PGF)"/>
            <person name="Lucas S."/>
            <person name="Copeland A."/>
            <person name="Lapidus A."/>
            <person name="Glavina del Rio T."/>
            <person name="Dalin E."/>
            <person name="Tice H."/>
            <person name="Bruce D."/>
            <person name="Goodwin L."/>
            <person name="Pitluck S."/>
            <person name="Kyrpides N."/>
            <person name="Mavromatis K."/>
            <person name="Ivanova N."/>
            <person name="Mikhailova N."/>
            <person name="Chertkov O."/>
            <person name="Brettin T."/>
            <person name="Detter J.C."/>
            <person name="Han C."/>
            <person name="Larimer F."/>
            <person name="Land M."/>
            <person name="Hauser L."/>
            <person name="Markowitz V."/>
            <person name="Cheng J.-F."/>
            <person name="Hugenholtz P."/>
            <person name="Woyke T."/>
            <person name="Wu D."/>
            <person name="Pukall R."/>
            <person name="Steenblock K."/>
            <person name="Schneider S."/>
            <person name="Klenk H.-P."/>
            <person name="Eisen J.A."/>
        </authorList>
    </citation>
    <scope>NUCLEOTIDE SEQUENCE [LARGE SCALE GENOMIC DNA]</scope>
    <source>
        <strain evidence="4">DSM 14684 / CIP 108061 / JCM 11494 / NBRC 100937 / ID131577</strain>
    </source>
</reference>
<evidence type="ECO:0000313" key="4">
    <source>
        <dbReference type="Proteomes" id="UP000008229"/>
    </source>
</evidence>
<dbReference type="Pfam" id="PF03795">
    <property type="entry name" value="YCII"/>
    <property type="match status" value="1"/>
</dbReference>
<evidence type="ECO:0000259" key="2">
    <source>
        <dbReference type="Pfam" id="PF03795"/>
    </source>
</evidence>
<dbReference type="OrthoDB" id="668782at2"/>
<dbReference type="InterPro" id="IPR005545">
    <property type="entry name" value="YCII"/>
</dbReference>